<evidence type="ECO:0000256" key="1">
    <source>
        <dbReference type="SAM" id="MobiDB-lite"/>
    </source>
</evidence>
<dbReference type="Proteomes" id="UP000069940">
    <property type="component" value="Unassembled WGS sequence"/>
</dbReference>
<organism evidence="2 3">
    <name type="scientific">Aedes albopictus</name>
    <name type="common">Asian tiger mosquito</name>
    <name type="synonym">Stegomyia albopicta</name>
    <dbReference type="NCBI Taxonomy" id="7160"/>
    <lineage>
        <taxon>Eukaryota</taxon>
        <taxon>Metazoa</taxon>
        <taxon>Ecdysozoa</taxon>
        <taxon>Arthropoda</taxon>
        <taxon>Hexapoda</taxon>
        <taxon>Insecta</taxon>
        <taxon>Pterygota</taxon>
        <taxon>Neoptera</taxon>
        <taxon>Endopterygota</taxon>
        <taxon>Diptera</taxon>
        <taxon>Nematocera</taxon>
        <taxon>Culicoidea</taxon>
        <taxon>Culicidae</taxon>
        <taxon>Culicinae</taxon>
        <taxon>Aedini</taxon>
        <taxon>Aedes</taxon>
        <taxon>Stegomyia</taxon>
    </lineage>
</organism>
<keyword evidence="3" id="KW-1185">Reference proteome</keyword>
<dbReference type="RefSeq" id="XP_019556620.3">
    <property type="nucleotide sequence ID" value="XM_019701075.3"/>
</dbReference>
<protein>
    <submittedName>
        <fullName evidence="2">Uncharacterized protein</fullName>
    </submittedName>
</protein>
<reference evidence="3" key="1">
    <citation type="journal article" date="2015" name="Proc. Natl. Acad. Sci. U.S.A.">
        <title>Genome sequence of the Asian Tiger mosquito, Aedes albopictus, reveals insights into its biology, genetics, and evolution.</title>
        <authorList>
            <person name="Chen X.G."/>
            <person name="Jiang X."/>
            <person name="Gu J."/>
            <person name="Xu M."/>
            <person name="Wu Y."/>
            <person name="Deng Y."/>
            <person name="Zhang C."/>
            <person name="Bonizzoni M."/>
            <person name="Dermauw W."/>
            <person name="Vontas J."/>
            <person name="Armbruster P."/>
            <person name="Huang X."/>
            <person name="Yang Y."/>
            <person name="Zhang H."/>
            <person name="He W."/>
            <person name="Peng H."/>
            <person name="Liu Y."/>
            <person name="Wu K."/>
            <person name="Chen J."/>
            <person name="Lirakis M."/>
            <person name="Topalis P."/>
            <person name="Van Leeuwen T."/>
            <person name="Hall A.B."/>
            <person name="Jiang X."/>
            <person name="Thorpe C."/>
            <person name="Mueller R.L."/>
            <person name="Sun C."/>
            <person name="Waterhouse R.M."/>
            <person name="Yan G."/>
            <person name="Tu Z.J."/>
            <person name="Fang X."/>
            <person name="James A.A."/>
        </authorList>
    </citation>
    <scope>NUCLEOTIDE SEQUENCE [LARGE SCALE GENOMIC DNA]</scope>
    <source>
        <strain evidence="3">Foshan</strain>
    </source>
</reference>
<dbReference type="EnsemblMetazoa" id="AALFPA23_023302.R34659">
    <property type="protein sequence ID" value="AALFPA23_023302.P34659"/>
    <property type="gene ID" value="AALFPA23_023302"/>
</dbReference>
<proteinExistence type="predicted"/>
<evidence type="ECO:0000313" key="2">
    <source>
        <dbReference type="EnsemblMetazoa" id="AALFPA23_023302.P34659"/>
    </source>
</evidence>
<reference evidence="2" key="2">
    <citation type="submission" date="2025-05" db="UniProtKB">
        <authorList>
            <consortium name="EnsemblMetazoa"/>
        </authorList>
    </citation>
    <scope>IDENTIFICATION</scope>
    <source>
        <strain evidence="2">Foshan</strain>
    </source>
</reference>
<feature type="region of interest" description="Disordered" evidence="1">
    <location>
        <begin position="178"/>
        <end position="218"/>
    </location>
</feature>
<dbReference type="GeneID" id="109425756"/>
<evidence type="ECO:0000313" key="3">
    <source>
        <dbReference type="Proteomes" id="UP000069940"/>
    </source>
</evidence>
<name>A0ABM2A0F0_AEDAL</name>
<sequence length="338" mass="36888">MMNRSCKKHGTNRFYETSTVLHFPVMGCPRTPAPVRNASFLMSAAAVLETPTLLRKPSPTNANSSGCNGKENSVSYGTPAAVLQPPSAASTAAMQFLMFNQQRSMVEKAGMPSSSSGFNFAIPSIPDSTTTVTTRIIENLQISSSDTSLKRKHEEGQVSILKHPKRNEKRVQFEPLPLRPRNERNGNKWTSKAVPAITAGPSKQKPPSSDHPTKPDAKKLRVLTGTIEHIMKLTKSNAEASPLVEVFANVLSIKAGSYECEKMLLLRNRTGGPVMQGVFYEIDFRMPAVSVGDLVRCVGRLSGGSRLQILKLTLASPEEERMGHRLQTVSGFVVAVKR</sequence>
<accession>A0ABM2A0F0</accession>